<evidence type="ECO:0000313" key="1">
    <source>
        <dbReference type="EMBL" id="PRZ47345.1"/>
    </source>
</evidence>
<dbReference type="EMBL" id="PVUF01000007">
    <property type="protein sequence ID" value="PRZ47345.1"/>
    <property type="molecule type" value="Genomic_DNA"/>
</dbReference>
<accession>A0A2T1AFG9</accession>
<dbReference type="InterPro" id="IPR021508">
    <property type="entry name" value="Gp17-like"/>
</dbReference>
<dbReference type="OrthoDB" id="7708873at2"/>
<reference evidence="1 2" key="1">
    <citation type="submission" date="2018-03" db="EMBL/GenBank/DDBJ databases">
        <title>Genomic Encyclopedia of Archaeal and Bacterial Type Strains, Phase II (KMG-II): from individual species to whole genera.</title>
        <authorList>
            <person name="Goeker M."/>
        </authorList>
    </citation>
    <scope>NUCLEOTIDE SEQUENCE [LARGE SCALE GENOMIC DNA]</scope>
    <source>
        <strain evidence="1 2">DSM 25328</strain>
    </source>
</reference>
<dbReference type="AlphaFoldDB" id="A0A2T1AFG9"/>
<organism evidence="1 2">
    <name type="scientific">Tritonibacter scottomollicae</name>
    <name type="common">Epibacterium scottomollicae</name>
    <dbReference type="NCBI Taxonomy" id="483013"/>
    <lineage>
        <taxon>Bacteria</taxon>
        <taxon>Pseudomonadati</taxon>
        <taxon>Pseudomonadota</taxon>
        <taxon>Alphaproteobacteria</taxon>
        <taxon>Rhodobacterales</taxon>
        <taxon>Paracoccaceae</taxon>
        <taxon>Tritonibacter</taxon>
    </lineage>
</organism>
<gene>
    <name evidence="1" type="ORF">CLV89_107192</name>
</gene>
<comment type="caution">
    <text evidence="1">The sequence shown here is derived from an EMBL/GenBank/DDBJ whole genome shotgun (WGS) entry which is preliminary data.</text>
</comment>
<evidence type="ECO:0000313" key="2">
    <source>
        <dbReference type="Proteomes" id="UP000237718"/>
    </source>
</evidence>
<sequence length="120" mass="13361">MSMERELKDLLKTLGAPVVWGAFDGDVGFPRITLQRISTVTRYSLKGRADLETARVQVNVAAKTYGALLSLGREVSTTLTDYRGGSVIRIKELSRRDSTQETGGDVIRLQMLDVQVRYRA</sequence>
<dbReference type="Pfam" id="PF11367">
    <property type="entry name" value="Tail_completion_gp17"/>
    <property type="match status" value="1"/>
</dbReference>
<dbReference type="RefSeq" id="WP_106164117.1">
    <property type="nucleotide sequence ID" value="NZ_PVUF01000007.1"/>
</dbReference>
<proteinExistence type="predicted"/>
<name>A0A2T1AFG9_TRISK</name>
<protein>
    <submittedName>
        <fullName evidence="1">Uncharacterized protein DUF3168</fullName>
    </submittedName>
</protein>
<dbReference type="Proteomes" id="UP000237718">
    <property type="component" value="Unassembled WGS sequence"/>
</dbReference>